<protein>
    <submittedName>
        <fullName evidence="1">Uncharacterized protein</fullName>
    </submittedName>
</protein>
<reference evidence="1 2" key="1">
    <citation type="submission" date="2018-04" db="EMBL/GenBank/DDBJ databases">
        <title>Sphingobacterium sp. M46 Genome.</title>
        <authorList>
            <person name="Cheng J."/>
            <person name="Li Y."/>
        </authorList>
    </citation>
    <scope>NUCLEOTIDE SEQUENCE [LARGE SCALE GENOMIC DNA]</scope>
    <source>
        <strain evidence="1 2">M46</strain>
    </source>
</reference>
<accession>A0A363P0B5</accession>
<proteinExistence type="predicted"/>
<keyword evidence="2" id="KW-1185">Reference proteome</keyword>
<sequence>MRLLKLVLLMLLLQAKQVSYGQSDQELKLVQALLDFNSAISNQDSDTKATLSKAFEGRLIQALEQEDIVRFKTFGRVLDSLNSAFSFKKSGEYELFTLRNNFEHWNYVLKNKQVIHKQERTFDYFYALYSLDQHRYLLIKRMDELSFSCYKAHLYEDNSGLIDSNNHFLSVCSWTNVDESLLQNIPSPESDQLHKDHLKSYAPIPIKFDAKNKEISYSFSRQSDGKKITRKARYLHGGFVIKSYDARMFEE</sequence>
<organism evidence="1 2">
    <name type="scientific">Sphingobacterium athyrii</name>
    <dbReference type="NCBI Taxonomy" id="2152717"/>
    <lineage>
        <taxon>Bacteria</taxon>
        <taxon>Pseudomonadati</taxon>
        <taxon>Bacteroidota</taxon>
        <taxon>Sphingobacteriia</taxon>
        <taxon>Sphingobacteriales</taxon>
        <taxon>Sphingobacteriaceae</taxon>
        <taxon>Sphingobacterium</taxon>
    </lineage>
</organism>
<dbReference type="Proteomes" id="UP000250831">
    <property type="component" value="Unassembled WGS sequence"/>
</dbReference>
<gene>
    <name evidence="1" type="ORF">DCO56_06140</name>
</gene>
<comment type="caution">
    <text evidence="1">The sequence shown here is derived from an EMBL/GenBank/DDBJ whole genome shotgun (WGS) entry which is preliminary data.</text>
</comment>
<dbReference type="AlphaFoldDB" id="A0A363P0B5"/>
<evidence type="ECO:0000313" key="1">
    <source>
        <dbReference type="EMBL" id="PUV26516.1"/>
    </source>
</evidence>
<dbReference type="EMBL" id="QCXX01000001">
    <property type="protein sequence ID" value="PUV26516.1"/>
    <property type="molecule type" value="Genomic_DNA"/>
</dbReference>
<dbReference type="OrthoDB" id="703338at2"/>
<evidence type="ECO:0000313" key="2">
    <source>
        <dbReference type="Proteomes" id="UP000250831"/>
    </source>
</evidence>
<name>A0A363P0B5_9SPHI</name>
<dbReference type="RefSeq" id="WP_108632808.1">
    <property type="nucleotide sequence ID" value="NZ_QCXX01000001.1"/>
</dbReference>